<dbReference type="CDD" id="cd02947">
    <property type="entry name" value="TRX_family"/>
    <property type="match status" value="1"/>
</dbReference>
<proteinExistence type="predicted"/>
<protein>
    <submittedName>
        <fullName evidence="2">Thioredoxin</fullName>
    </submittedName>
</protein>
<dbReference type="InterPro" id="IPR013766">
    <property type="entry name" value="Thioredoxin_domain"/>
</dbReference>
<reference evidence="2" key="1">
    <citation type="journal article" date="2020" name="mSystems">
        <title>Genome- and Community-Level Interaction Insights into Carbon Utilization and Element Cycling Functions of Hydrothermarchaeota in Hydrothermal Sediment.</title>
        <authorList>
            <person name="Zhou Z."/>
            <person name="Liu Y."/>
            <person name="Xu W."/>
            <person name="Pan J."/>
            <person name="Luo Z.H."/>
            <person name="Li M."/>
        </authorList>
    </citation>
    <scope>NUCLEOTIDE SEQUENCE [LARGE SCALE GENOMIC DNA]</scope>
    <source>
        <strain evidence="2">SpSt-468</strain>
    </source>
</reference>
<evidence type="ECO:0000259" key="1">
    <source>
        <dbReference type="PROSITE" id="PS51352"/>
    </source>
</evidence>
<dbReference type="Gene3D" id="3.40.30.10">
    <property type="entry name" value="Glutaredoxin"/>
    <property type="match status" value="1"/>
</dbReference>
<feature type="domain" description="Thioredoxin" evidence="1">
    <location>
        <begin position="1"/>
        <end position="107"/>
    </location>
</feature>
<dbReference type="Pfam" id="PF00085">
    <property type="entry name" value="Thioredoxin"/>
    <property type="match status" value="1"/>
</dbReference>
<sequence>MAMPIDVNDKGFDSFIDSEGLTVVEFWDPWCSICAEMAPIYEALSTRYGGKAKFGKLNMRENKKMADLYEVYITPTFIFFRKGKEISRLGGLLQPNELEIELEKQLSQ</sequence>
<evidence type="ECO:0000313" key="2">
    <source>
        <dbReference type="EMBL" id="HFK20714.1"/>
    </source>
</evidence>
<dbReference type="SUPFAM" id="SSF52833">
    <property type="entry name" value="Thioredoxin-like"/>
    <property type="match status" value="1"/>
</dbReference>
<dbReference type="PANTHER" id="PTHR45663:SF11">
    <property type="entry name" value="GEO12009P1"/>
    <property type="match status" value="1"/>
</dbReference>
<accession>A0A7C3IXR8</accession>
<gene>
    <name evidence="2" type="ORF">ENS19_05455</name>
</gene>
<dbReference type="GO" id="GO:0005737">
    <property type="term" value="C:cytoplasm"/>
    <property type="evidence" value="ECO:0007669"/>
    <property type="project" value="TreeGrafter"/>
</dbReference>
<dbReference type="EMBL" id="DSTX01000010">
    <property type="protein sequence ID" value="HFK20714.1"/>
    <property type="molecule type" value="Genomic_DNA"/>
</dbReference>
<dbReference type="PROSITE" id="PS51352">
    <property type="entry name" value="THIOREDOXIN_2"/>
    <property type="match status" value="1"/>
</dbReference>
<dbReference type="GO" id="GO:0015035">
    <property type="term" value="F:protein-disulfide reductase activity"/>
    <property type="evidence" value="ECO:0007669"/>
    <property type="project" value="TreeGrafter"/>
</dbReference>
<dbReference type="PANTHER" id="PTHR45663">
    <property type="entry name" value="GEO12009P1"/>
    <property type="match status" value="1"/>
</dbReference>
<comment type="caution">
    <text evidence="2">The sequence shown here is derived from an EMBL/GenBank/DDBJ whole genome shotgun (WGS) entry which is preliminary data.</text>
</comment>
<dbReference type="AlphaFoldDB" id="A0A7C3IXR8"/>
<dbReference type="InterPro" id="IPR036249">
    <property type="entry name" value="Thioredoxin-like_sf"/>
</dbReference>
<organism evidence="2">
    <name type="scientific">Candidatus Methanomethylicus mesodigestus</name>
    <dbReference type="NCBI Taxonomy" id="1867258"/>
    <lineage>
        <taxon>Archaea</taxon>
        <taxon>Thermoproteota</taxon>
        <taxon>Methanosuratincolia</taxon>
        <taxon>Candidatus Methanomethylicales</taxon>
        <taxon>Candidatus Methanomethylicaceae</taxon>
        <taxon>Candidatus Methanomethylicus</taxon>
    </lineage>
</organism>
<name>A0A7C3IXR8_9CREN</name>